<reference evidence="2" key="1">
    <citation type="journal article" date="2014" name="Mol. Plant Pathol.">
        <title>An avirulence gene, AvrLmJ1, from the blackleg fungus, Leptosphaeria maculans, confers avirulence to Brassica juncea cultivars.</title>
        <authorList>
            <person name="Van de Wouw A.P."/>
            <person name="Lowe R.G."/>
            <person name="Elliott C.E."/>
            <person name="Dubois D.J."/>
            <person name="Howlett B.J."/>
        </authorList>
    </citation>
    <scope>NUCLEOTIDE SEQUENCE</scope>
    <source>
        <strain evidence="2">V23.1.3</strain>
    </source>
</reference>
<dbReference type="EMBL" id="KF853561">
    <property type="protein sequence ID" value="AHB63016.1"/>
    <property type="molecule type" value="Genomic_DNA"/>
</dbReference>
<dbReference type="PHI-base" id="PHI:5403"/>
<feature type="disulfide bond" evidence="3 4">
    <location>
        <begin position="22"/>
        <end position="138"/>
    </location>
</feature>
<evidence type="ECO:0007829" key="4">
    <source>
        <dbReference type="PDB" id="7B76"/>
    </source>
</evidence>
<dbReference type="SMR" id="V5TFR9"/>
<accession>V5TFR9</accession>
<feature type="disulfide bond" evidence="3 4">
    <location>
        <begin position="41"/>
        <end position="88"/>
    </location>
</feature>
<organism evidence="2">
    <name type="scientific">Leptosphaeria maculans</name>
    <name type="common">Blackleg fungus</name>
    <name type="synonym">Phoma lingam</name>
    <dbReference type="NCBI Taxonomy" id="5022"/>
    <lineage>
        <taxon>Eukaryota</taxon>
        <taxon>Fungi</taxon>
        <taxon>Dikarya</taxon>
        <taxon>Ascomycota</taxon>
        <taxon>Pezizomycotina</taxon>
        <taxon>Dothideomycetes</taxon>
        <taxon>Pleosporomycetidae</taxon>
        <taxon>Pleosporales</taxon>
        <taxon>Pleosporineae</taxon>
        <taxon>Leptosphaeriaceae</taxon>
        <taxon>Plenodomus</taxon>
        <taxon>Plenodomus lingam/Leptosphaeria maculans species complex</taxon>
    </lineage>
</organism>
<sequence>MLYFLIYLKLLLFTICALAHDCHQVTVSRDVTLQNKERHDCNQVCASIDKETENKLNTDIIPRLTRYMSVKGNSIIARVQQSNSDPKCSCTWRAIIWRVYKAYDENSLNVALHVSHPNQQIGENPDWSLVISNPNVHCLKH</sequence>
<dbReference type="PDB" id="7B76">
    <property type="method" value="X-ray"/>
    <property type="resolution" value="2.70 A"/>
    <property type="chains" value="A=20-141"/>
</dbReference>
<keyword evidence="1" id="KW-0732">Signal</keyword>
<feature type="chain" id="PRO_5004740965" evidence="1">
    <location>
        <begin position="20"/>
        <end position="141"/>
    </location>
</feature>
<dbReference type="AlphaFoldDB" id="V5TFR9"/>
<dbReference type="PDB" id="7AD5">
    <property type="method" value="X-ray"/>
    <property type="resolution" value="2.14 A"/>
    <property type="chains" value="A=20-141"/>
</dbReference>
<protein>
    <submittedName>
        <fullName evidence="2">Avirulence protein LmJ1</fullName>
    </submittedName>
</protein>
<feature type="signal peptide" evidence="1">
    <location>
        <begin position="1"/>
        <end position="19"/>
    </location>
</feature>
<reference evidence="3 4" key="2">
    <citation type="journal article" date="2022" name="PLoS Pathog.">
        <title>A new family of structurally conserved fungal effectors displays epistatic interactions with plant resistance proteins.</title>
        <authorList>
            <person name="Lazar N."/>
            <person name="Mesarich C.H."/>
            <person name="Petit-Houdenot Y."/>
            <person name="Talbi N."/>
            <person name="Li de la Sierra-Gallay I."/>
            <person name="Zelie E."/>
            <person name="Blondeau K."/>
            <person name="Gracy J."/>
            <person name="Ollivier B."/>
            <person name="Blaise F."/>
            <person name="Rouxel T."/>
            <person name="Balesdent M.H."/>
            <person name="Idnurm A."/>
            <person name="van Tilbeurgh H."/>
            <person name="Fudal I."/>
        </authorList>
    </citation>
    <scope>X-RAY CRYSTALLOGRAPHY (2.14 ANGSTROMS) OF 20-141</scope>
    <scope>DISULFIDE BONDS</scope>
</reference>
<gene>
    <name evidence="2" type="primary">AvrLmJ1</name>
    <name evidence="2" type="ORF">Lema_uP070880.2</name>
</gene>
<evidence type="ECO:0000313" key="2">
    <source>
        <dbReference type="EMBL" id="AHB63016.1"/>
    </source>
</evidence>
<keyword evidence="3 4" id="KW-0002">3D-structure</keyword>
<evidence type="ECO:0007829" key="3">
    <source>
        <dbReference type="PDB" id="7AD5"/>
    </source>
</evidence>
<name>V5TFR9_LEPMC</name>
<feature type="disulfide bond" evidence="3 4">
    <location>
        <begin position="45"/>
        <end position="90"/>
    </location>
</feature>
<proteinExistence type="evidence at protein level"/>
<evidence type="ECO:0000256" key="1">
    <source>
        <dbReference type="SAM" id="SignalP"/>
    </source>
</evidence>